<dbReference type="GO" id="GO:0052856">
    <property type="term" value="F:NAD(P)HX epimerase activity"/>
    <property type="evidence" value="ECO:0007669"/>
    <property type="project" value="UniProtKB-EC"/>
</dbReference>
<dbReference type="SUPFAM" id="SSF64153">
    <property type="entry name" value="YjeF N-terminal domain-like"/>
    <property type="match status" value="1"/>
</dbReference>
<dbReference type="CDD" id="cd01171">
    <property type="entry name" value="YXKO-related"/>
    <property type="match status" value="1"/>
</dbReference>
<comment type="cofactor">
    <cofactor evidence="17">
        <name>Mg(2+)</name>
        <dbReference type="ChEBI" id="CHEBI:18420"/>
    </cofactor>
</comment>
<dbReference type="InterPro" id="IPR030677">
    <property type="entry name" value="Nnr"/>
</dbReference>
<dbReference type="PROSITE" id="PS01050">
    <property type="entry name" value="YJEF_C_2"/>
    <property type="match status" value="1"/>
</dbReference>
<evidence type="ECO:0000256" key="3">
    <source>
        <dbReference type="ARBA" id="ARBA00006001"/>
    </source>
</evidence>
<comment type="caution">
    <text evidence="22">The sequence shown here is derived from an EMBL/GenBank/DDBJ whole genome shotgun (WGS) entry which is preliminary data.</text>
</comment>
<feature type="binding site" evidence="18">
    <location>
        <begin position="57"/>
        <end position="61"/>
    </location>
    <ligand>
        <name>(6S)-NADPHX</name>
        <dbReference type="ChEBI" id="CHEBI:64076"/>
    </ligand>
</feature>
<evidence type="ECO:0000313" key="23">
    <source>
        <dbReference type="Proteomes" id="UP000808914"/>
    </source>
</evidence>
<dbReference type="EMBL" id="JAFBER010000003">
    <property type="protein sequence ID" value="MBM7644670.1"/>
    <property type="molecule type" value="Genomic_DNA"/>
</dbReference>
<protein>
    <recommendedName>
        <fullName evidence="19">Bifunctional NAD(P)H-hydrate repair enzyme</fullName>
    </recommendedName>
    <alternativeName>
        <fullName evidence="19">Nicotinamide nucleotide repair protein</fullName>
    </alternativeName>
    <domain>
        <recommendedName>
            <fullName evidence="19">ADP-dependent (S)-NAD(P)H-hydrate dehydratase</fullName>
            <ecNumber evidence="19">4.2.1.136</ecNumber>
        </recommendedName>
        <alternativeName>
            <fullName evidence="19">ADP-dependent NAD(P)HX dehydratase</fullName>
        </alternativeName>
    </domain>
    <domain>
        <recommendedName>
            <fullName evidence="19">NAD(P)H-hydrate epimerase</fullName>
            <ecNumber evidence="19">5.1.99.6</ecNumber>
        </recommendedName>
    </domain>
</protein>
<dbReference type="Pfam" id="PF01256">
    <property type="entry name" value="Carb_kinase"/>
    <property type="match status" value="1"/>
</dbReference>
<dbReference type="InterPro" id="IPR000631">
    <property type="entry name" value="CARKD"/>
</dbReference>
<evidence type="ECO:0000259" key="21">
    <source>
        <dbReference type="PROSITE" id="PS51385"/>
    </source>
</evidence>
<dbReference type="RefSeq" id="WP_205002617.1">
    <property type="nucleotide sequence ID" value="NZ_JAFBER010000003.1"/>
</dbReference>
<keyword evidence="8 17" id="KW-0521">NADP</keyword>
<name>A0ABS2PYM8_9BACL</name>
<comment type="similarity">
    <text evidence="3 19">In the N-terminal section; belongs to the NnrE/AIBP family.</text>
</comment>
<dbReference type="InterPro" id="IPR017953">
    <property type="entry name" value="Carbohydrate_kinase_pred_CS"/>
</dbReference>
<sequence>MHIVSREEMQTIDQYAIENIGLTGLVLMENAGRAFLEHLKPFLAEGERIGVVIGKGNNGGDGFVTARQLLDQPYETDVWVVVNKEDITGDAAFHMDVYLRSGGSIKYVHEQPEVFKEKVKEYTMIIDALLGTGFRGTPKKRYQEAIHTINKADAKVIAVDLPSGVPANGGHFEHEAIKADYTFTLQCPKMGMYTQPGAIHFGQTKIIDIGIPQAAVNQANITKQLWTKKDFISTLPKRTPFSHKGSFGKGLLIAGSENMPGACALSAKAALTSGIGLLSLYVPKSIKPIIASHVPEAMYVSGEDIDWNAYDGMAIGPGIGRTGPAEAQLRDILAKTDKPLLIDADGLYHLKHYLPMLKNKQSPVILTPHPGEMAGLTGLSIKEIENSRFEIAHQFAKEYNVYLVLKGKYTIVASPEGEQAVNPTGNPALAKGGTGDVLSGMILAFMLQHKNLFPAICNAVYLHGAVSDQLILKGHSQMDVLASDIINGIPMVLHDFCRAAVC</sequence>
<evidence type="ECO:0000256" key="11">
    <source>
        <dbReference type="ARBA" id="ARBA00023235"/>
    </source>
</evidence>
<dbReference type="InterPro" id="IPR036652">
    <property type="entry name" value="YjeF_N_dom_sf"/>
</dbReference>
<comment type="function">
    <text evidence="14 19">Bifunctional enzyme that catalyzes the epimerization of the S- and R-forms of NAD(P)HX and the dehydration of the S-form of NAD(P)HX at the expense of ADP, which is converted to AMP. This allows the repair of both epimers of NAD(P)HX, a damaged form of NAD(P)H that is a result of enzymatic or heat-dependent hydration.</text>
</comment>
<dbReference type="HAMAP" id="MF_01965">
    <property type="entry name" value="NADHX_dehydratase"/>
    <property type="match status" value="1"/>
</dbReference>
<proteinExistence type="inferred from homology"/>
<dbReference type="PANTHER" id="PTHR12592:SF0">
    <property type="entry name" value="ATP-DEPENDENT (S)-NAD(P)H-HYDRATE DEHYDRATASE"/>
    <property type="match status" value="1"/>
</dbReference>
<feature type="domain" description="YjeF C-terminal" evidence="20">
    <location>
        <begin position="227"/>
        <end position="496"/>
    </location>
</feature>
<comment type="catalytic activity">
    <reaction evidence="1 18 19">
        <text>(6R)-NADHX = (6S)-NADHX</text>
        <dbReference type="Rhea" id="RHEA:32215"/>
        <dbReference type="ChEBI" id="CHEBI:64074"/>
        <dbReference type="ChEBI" id="CHEBI:64075"/>
        <dbReference type="EC" id="5.1.99.6"/>
    </reaction>
</comment>
<dbReference type="InterPro" id="IPR004443">
    <property type="entry name" value="YjeF_N_dom"/>
</dbReference>
<evidence type="ECO:0000256" key="1">
    <source>
        <dbReference type="ARBA" id="ARBA00000013"/>
    </source>
</evidence>
<comment type="catalytic activity">
    <reaction evidence="15 17 19">
        <text>(6S)-NADHX + ADP = AMP + phosphate + NADH + H(+)</text>
        <dbReference type="Rhea" id="RHEA:32223"/>
        <dbReference type="ChEBI" id="CHEBI:15378"/>
        <dbReference type="ChEBI" id="CHEBI:43474"/>
        <dbReference type="ChEBI" id="CHEBI:57945"/>
        <dbReference type="ChEBI" id="CHEBI:64074"/>
        <dbReference type="ChEBI" id="CHEBI:456215"/>
        <dbReference type="ChEBI" id="CHEBI:456216"/>
        <dbReference type="EC" id="4.2.1.136"/>
    </reaction>
</comment>
<keyword evidence="11 18" id="KW-0413">Isomerase</keyword>
<feature type="binding site" evidence="18">
    <location>
        <position position="142"/>
    </location>
    <ligand>
        <name>(6S)-NADPHX</name>
        <dbReference type="ChEBI" id="CHEBI:64076"/>
    </ligand>
</feature>
<comment type="function">
    <text evidence="17">Catalyzes the dehydration of the S-form of NAD(P)HX at the expense of ADP, which is converted to AMP. Together with NAD(P)HX epimerase, which catalyzes the epimerization of the S- and R-forms, the enzyme allows the repair of both epimers of NAD(P)HX, a damaged form of NAD(P)H that is a result of enzymatic or heat-dependent hydration.</text>
</comment>
<comment type="cofactor">
    <cofactor evidence="18 19">
        <name>K(+)</name>
        <dbReference type="ChEBI" id="CHEBI:29103"/>
    </cofactor>
    <text evidence="18 19">Binds 1 potassium ion per subunit.</text>
</comment>
<keyword evidence="13" id="KW-0511">Multifunctional enzyme</keyword>
<comment type="similarity">
    <text evidence="4 19">In the C-terminal section; belongs to the NnrD/CARKD family.</text>
</comment>
<evidence type="ECO:0000256" key="14">
    <source>
        <dbReference type="ARBA" id="ARBA00025153"/>
    </source>
</evidence>
<feature type="binding site" evidence="17">
    <location>
        <begin position="406"/>
        <end position="410"/>
    </location>
    <ligand>
        <name>AMP</name>
        <dbReference type="ChEBI" id="CHEBI:456215"/>
    </ligand>
</feature>
<feature type="binding site" evidence="18">
    <location>
        <position position="163"/>
    </location>
    <ligand>
        <name>K(+)</name>
        <dbReference type="ChEBI" id="CHEBI:29103"/>
    </ligand>
</feature>
<evidence type="ECO:0000313" key="22">
    <source>
        <dbReference type="EMBL" id="MBM7644670.1"/>
    </source>
</evidence>
<evidence type="ECO:0000256" key="4">
    <source>
        <dbReference type="ARBA" id="ARBA00009524"/>
    </source>
</evidence>
<feature type="binding site" evidence="18">
    <location>
        <begin position="131"/>
        <end position="137"/>
    </location>
    <ligand>
        <name>(6S)-NADPHX</name>
        <dbReference type="ChEBI" id="CHEBI:64076"/>
    </ligand>
</feature>
<feature type="binding site" evidence="18">
    <location>
        <position position="160"/>
    </location>
    <ligand>
        <name>(6S)-NADPHX</name>
        <dbReference type="ChEBI" id="CHEBI:64076"/>
    </ligand>
</feature>
<dbReference type="PROSITE" id="PS51385">
    <property type="entry name" value="YJEF_N"/>
    <property type="match status" value="1"/>
</dbReference>
<dbReference type="InterPro" id="IPR029056">
    <property type="entry name" value="Ribokinase-like"/>
</dbReference>
<dbReference type="NCBIfam" id="TIGR00197">
    <property type="entry name" value="yjeF_nterm"/>
    <property type="match status" value="1"/>
</dbReference>
<evidence type="ECO:0000259" key="20">
    <source>
        <dbReference type="PROSITE" id="PS51383"/>
    </source>
</evidence>
<dbReference type="NCBIfam" id="TIGR00196">
    <property type="entry name" value="yjeF_cterm"/>
    <property type="match status" value="1"/>
</dbReference>
<keyword evidence="9 18" id="KW-0630">Potassium</keyword>
<comment type="function">
    <text evidence="18">Catalyzes the epimerization of the S- and R-forms of NAD(P)HX, a damaged form of NAD(P)H that is a result of enzymatic or heat-dependent hydration. This is a prerequisite for the S-specific NAD(P)H-hydrate dehydratase to allow the repair of both epimers of NAD(P)HX.</text>
</comment>
<gene>
    <name evidence="17" type="primary">nnrD</name>
    <name evidence="18" type="synonym">nnrE</name>
    <name evidence="22" type="ORF">JOD45_000863</name>
</gene>
<feature type="binding site" evidence="17">
    <location>
        <position position="435"/>
    </location>
    <ligand>
        <name>AMP</name>
        <dbReference type="ChEBI" id="CHEBI:456215"/>
    </ligand>
</feature>
<dbReference type="Proteomes" id="UP000808914">
    <property type="component" value="Unassembled WGS sequence"/>
</dbReference>
<evidence type="ECO:0000256" key="13">
    <source>
        <dbReference type="ARBA" id="ARBA00023268"/>
    </source>
</evidence>
<evidence type="ECO:0000256" key="18">
    <source>
        <dbReference type="HAMAP-Rule" id="MF_01966"/>
    </source>
</evidence>
<feature type="binding site" evidence="17">
    <location>
        <position position="436"/>
    </location>
    <ligand>
        <name>(6S)-NADPHX</name>
        <dbReference type="ChEBI" id="CHEBI:64076"/>
    </ligand>
</feature>
<feature type="binding site" evidence="17">
    <location>
        <position position="262"/>
    </location>
    <ligand>
        <name>(6S)-NADPHX</name>
        <dbReference type="ChEBI" id="CHEBI:64076"/>
    </ligand>
</feature>
<comment type="similarity">
    <text evidence="17">Belongs to the NnrD/CARKD family.</text>
</comment>
<comment type="catalytic activity">
    <reaction evidence="16 17 19">
        <text>(6S)-NADPHX + ADP = AMP + phosphate + NADPH + H(+)</text>
        <dbReference type="Rhea" id="RHEA:32235"/>
        <dbReference type="ChEBI" id="CHEBI:15378"/>
        <dbReference type="ChEBI" id="CHEBI:43474"/>
        <dbReference type="ChEBI" id="CHEBI:57783"/>
        <dbReference type="ChEBI" id="CHEBI:64076"/>
        <dbReference type="ChEBI" id="CHEBI:456215"/>
        <dbReference type="ChEBI" id="CHEBI:456216"/>
        <dbReference type="EC" id="4.2.1.136"/>
    </reaction>
</comment>
<dbReference type="HAMAP" id="MF_01966">
    <property type="entry name" value="NADHX_epimerase"/>
    <property type="match status" value="1"/>
</dbReference>
<dbReference type="Pfam" id="PF03853">
    <property type="entry name" value="YjeF_N"/>
    <property type="match status" value="1"/>
</dbReference>
<dbReference type="PANTHER" id="PTHR12592">
    <property type="entry name" value="ATP-DEPENDENT (S)-NAD(P)H-HYDRATE DEHYDRATASE FAMILY MEMBER"/>
    <property type="match status" value="1"/>
</dbReference>
<feature type="binding site" evidence="18">
    <location>
        <position position="58"/>
    </location>
    <ligand>
        <name>K(+)</name>
        <dbReference type="ChEBI" id="CHEBI:29103"/>
    </ligand>
</feature>
<evidence type="ECO:0000256" key="7">
    <source>
        <dbReference type="ARBA" id="ARBA00022840"/>
    </source>
</evidence>
<feature type="binding site" evidence="18">
    <location>
        <position position="127"/>
    </location>
    <ligand>
        <name>K(+)</name>
        <dbReference type="ChEBI" id="CHEBI:29103"/>
    </ligand>
</feature>
<dbReference type="Gene3D" id="3.40.1190.20">
    <property type="match status" value="1"/>
</dbReference>
<keyword evidence="23" id="KW-1185">Reference proteome</keyword>
<keyword evidence="5 18" id="KW-0479">Metal-binding</keyword>
<feature type="binding site" evidence="17">
    <location>
        <position position="369"/>
    </location>
    <ligand>
        <name>(6S)-NADPHX</name>
        <dbReference type="ChEBI" id="CHEBI:64076"/>
    </ligand>
</feature>
<evidence type="ECO:0000256" key="2">
    <source>
        <dbReference type="ARBA" id="ARBA00000909"/>
    </source>
</evidence>
<evidence type="ECO:0000256" key="5">
    <source>
        <dbReference type="ARBA" id="ARBA00022723"/>
    </source>
</evidence>
<evidence type="ECO:0000256" key="10">
    <source>
        <dbReference type="ARBA" id="ARBA00023027"/>
    </source>
</evidence>
<accession>A0ABS2PYM8</accession>
<keyword evidence="10 17" id="KW-0520">NAD</keyword>
<dbReference type="PROSITE" id="PS51383">
    <property type="entry name" value="YJEF_C_3"/>
    <property type="match status" value="1"/>
</dbReference>
<feature type="domain" description="YjeF N-terminal" evidence="21">
    <location>
        <begin position="9"/>
        <end position="217"/>
    </location>
</feature>
<keyword evidence="7 17" id="KW-0067">ATP-binding</keyword>
<reference evidence="22 23" key="1">
    <citation type="submission" date="2021-01" db="EMBL/GenBank/DDBJ databases">
        <title>Genomic Encyclopedia of Type Strains, Phase IV (KMG-IV): sequencing the most valuable type-strain genomes for metagenomic binning, comparative biology and taxonomic classification.</title>
        <authorList>
            <person name="Goeker M."/>
        </authorList>
    </citation>
    <scope>NUCLEOTIDE SEQUENCE [LARGE SCALE GENOMIC DNA]</scope>
    <source>
        <strain evidence="22 23">DSM 28236</strain>
    </source>
</reference>
<keyword evidence="6 17" id="KW-0547">Nucleotide-binding</keyword>
<dbReference type="EC" id="5.1.99.6" evidence="19"/>
<evidence type="ECO:0000256" key="8">
    <source>
        <dbReference type="ARBA" id="ARBA00022857"/>
    </source>
</evidence>
<dbReference type="Gene3D" id="3.40.50.10260">
    <property type="entry name" value="YjeF N-terminal domain"/>
    <property type="match status" value="1"/>
</dbReference>
<evidence type="ECO:0000256" key="12">
    <source>
        <dbReference type="ARBA" id="ARBA00023239"/>
    </source>
</evidence>
<keyword evidence="12 17" id="KW-0456">Lyase</keyword>
<comment type="catalytic activity">
    <reaction evidence="2 18 19">
        <text>(6R)-NADPHX = (6S)-NADPHX</text>
        <dbReference type="Rhea" id="RHEA:32227"/>
        <dbReference type="ChEBI" id="CHEBI:64076"/>
        <dbReference type="ChEBI" id="CHEBI:64077"/>
        <dbReference type="EC" id="5.1.99.6"/>
    </reaction>
</comment>
<evidence type="ECO:0000256" key="16">
    <source>
        <dbReference type="ARBA" id="ARBA00049209"/>
    </source>
</evidence>
<feature type="binding site" evidence="17">
    <location>
        <position position="318"/>
    </location>
    <ligand>
        <name>(6S)-NADPHX</name>
        <dbReference type="ChEBI" id="CHEBI:64076"/>
    </ligand>
</feature>
<evidence type="ECO:0000256" key="19">
    <source>
        <dbReference type="PIRNR" id="PIRNR017184"/>
    </source>
</evidence>
<evidence type="ECO:0000256" key="9">
    <source>
        <dbReference type="ARBA" id="ARBA00022958"/>
    </source>
</evidence>
<dbReference type="EC" id="4.2.1.136" evidence="19"/>
<dbReference type="PIRSF" id="PIRSF017184">
    <property type="entry name" value="Nnr"/>
    <property type="match status" value="1"/>
</dbReference>
<evidence type="ECO:0000256" key="6">
    <source>
        <dbReference type="ARBA" id="ARBA00022741"/>
    </source>
</evidence>
<comment type="subunit">
    <text evidence="17">Homotetramer.</text>
</comment>
<comment type="similarity">
    <text evidence="18">Belongs to the NnrE/AIBP family.</text>
</comment>
<evidence type="ECO:0000256" key="17">
    <source>
        <dbReference type="HAMAP-Rule" id="MF_01965"/>
    </source>
</evidence>
<organism evidence="22 23">
    <name type="scientific">Scopulibacillus daqui</name>
    <dbReference type="NCBI Taxonomy" id="1469162"/>
    <lineage>
        <taxon>Bacteria</taxon>
        <taxon>Bacillati</taxon>
        <taxon>Bacillota</taxon>
        <taxon>Bacilli</taxon>
        <taxon>Bacillales</taxon>
        <taxon>Sporolactobacillaceae</taxon>
        <taxon>Scopulibacillus</taxon>
    </lineage>
</organism>
<dbReference type="SUPFAM" id="SSF53613">
    <property type="entry name" value="Ribokinase-like"/>
    <property type="match status" value="1"/>
</dbReference>
<evidence type="ECO:0000256" key="15">
    <source>
        <dbReference type="ARBA" id="ARBA00048238"/>
    </source>
</evidence>